<protein>
    <submittedName>
        <fullName evidence="1">Uncharacterized protein</fullName>
    </submittedName>
</protein>
<reference evidence="1 2" key="1">
    <citation type="journal article" date="2019" name="Nat. Ecol. Evol.">
        <title>Megaphylogeny resolves global patterns of mushroom evolution.</title>
        <authorList>
            <person name="Varga T."/>
            <person name="Krizsan K."/>
            <person name="Foldi C."/>
            <person name="Dima B."/>
            <person name="Sanchez-Garcia M."/>
            <person name="Sanchez-Ramirez S."/>
            <person name="Szollosi G.J."/>
            <person name="Szarkandi J.G."/>
            <person name="Papp V."/>
            <person name="Albert L."/>
            <person name="Andreopoulos W."/>
            <person name="Angelini C."/>
            <person name="Antonin V."/>
            <person name="Barry K.W."/>
            <person name="Bougher N.L."/>
            <person name="Buchanan P."/>
            <person name="Buyck B."/>
            <person name="Bense V."/>
            <person name="Catcheside P."/>
            <person name="Chovatia M."/>
            <person name="Cooper J."/>
            <person name="Damon W."/>
            <person name="Desjardin D."/>
            <person name="Finy P."/>
            <person name="Geml J."/>
            <person name="Haridas S."/>
            <person name="Hughes K."/>
            <person name="Justo A."/>
            <person name="Karasinski D."/>
            <person name="Kautmanova I."/>
            <person name="Kiss B."/>
            <person name="Kocsube S."/>
            <person name="Kotiranta H."/>
            <person name="LaButti K.M."/>
            <person name="Lechner B.E."/>
            <person name="Liimatainen K."/>
            <person name="Lipzen A."/>
            <person name="Lukacs Z."/>
            <person name="Mihaltcheva S."/>
            <person name="Morgado L.N."/>
            <person name="Niskanen T."/>
            <person name="Noordeloos M.E."/>
            <person name="Ohm R.A."/>
            <person name="Ortiz-Santana B."/>
            <person name="Ovrebo C."/>
            <person name="Racz N."/>
            <person name="Riley R."/>
            <person name="Savchenko A."/>
            <person name="Shiryaev A."/>
            <person name="Soop K."/>
            <person name="Spirin V."/>
            <person name="Szebenyi C."/>
            <person name="Tomsovsky M."/>
            <person name="Tulloss R.E."/>
            <person name="Uehling J."/>
            <person name="Grigoriev I.V."/>
            <person name="Vagvolgyi C."/>
            <person name="Papp T."/>
            <person name="Martin F.M."/>
            <person name="Miettinen O."/>
            <person name="Hibbett D.S."/>
            <person name="Nagy L.G."/>
        </authorList>
    </citation>
    <scope>NUCLEOTIDE SEQUENCE [LARGE SCALE GENOMIC DNA]</scope>
    <source>
        <strain evidence="1 2">FP101781</strain>
    </source>
</reference>
<name>A0A4Y7SGV7_COPMI</name>
<evidence type="ECO:0000313" key="1">
    <source>
        <dbReference type="EMBL" id="TEB20947.1"/>
    </source>
</evidence>
<sequence>MAFSTLAQYPKATLLGSLVTHAKQCLERLEAYGLTHVDILVTVGDFQRSCLDIHGIVGYMVTFYPRSYPLTKEQTTTWPCDDTIMGGFTQSREEAQFLHSIGIPVWWIRPQWSFNPTNTIVLAGSQCFALFASKDAVMTEYTQFGTKDRVFHEIYSSLPGTQLQMMTQRLGCRVFDLVEPS</sequence>
<accession>A0A4Y7SGV7</accession>
<dbReference type="OrthoDB" id="2634326at2759"/>
<keyword evidence="2" id="KW-1185">Reference proteome</keyword>
<gene>
    <name evidence="1" type="ORF">FA13DRAFT_1644042</name>
</gene>
<dbReference type="EMBL" id="QPFP01000128">
    <property type="protein sequence ID" value="TEB20947.1"/>
    <property type="molecule type" value="Genomic_DNA"/>
</dbReference>
<comment type="caution">
    <text evidence="1">The sequence shown here is derived from an EMBL/GenBank/DDBJ whole genome shotgun (WGS) entry which is preliminary data.</text>
</comment>
<proteinExistence type="predicted"/>
<evidence type="ECO:0000313" key="2">
    <source>
        <dbReference type="Proteomes" id="UP000298030"/>
    </source>
</evidence>
<dbReference type="Proteomes" id="UP000298030">
    <property type="component" value="Unassembled WGS sequence"/>
</dbReference>
<organism evidence="1 2">
    <name type="scientific">Coprinellus micaceus</name>
    <name type="common">Glistening ink-cap mushroom</name>
    <name type="synonym">Coprinus micaceus</name>
    <dbReference type="NCBI Taxonomy" id="71717"/>
    <lineage>
        <taxon>Eukaryota</taxon>
        <taxon>Fungi</taxon>
        <taxon>Dikarya</taxon>
        <taxon>Basidiomycota</taxon>
        <taxon>Agaricomycotina</taxon>
        <taxon>Agaricomycetes</taxon>
        <taxon>Agaricomycetidae</taxon>
        <taxon>Agaricales</taxon>
        <taxon>Agaricineae</taxon>
        <taxon>Psathyrellaceae</taxon>
        <taxon>Coprinellus</taxon>
    </lineage>
</organism>
<dbReference type="AlphaFoldDB" id="A0A4Y7SGV7"/>